<organism evidence="1 2">
    <name type="scientific">Nonomuraea fuscirosea</name>
    <dbReference type="NCBI Taxonomy" id="1291556"/>
    <lineage>
        <taxon>Bacteria</taxon>
        <taxon>Bacillati</taxon>
        <taxon>Actinomycetota</taxon>
        <taxon>Actinomycetes</taxon>
        <taxon>Streptosporangiales</taxon>
        <taxon>Streptosporangiaceae</taxon>
        <taxon>Nonomuraea</taxon>
    </lineage>
</organism>
<sequence length="60" mass="6649">MVVDDSYRLAELAEKQGAEVKLETFEGQQHTWHMGAGRAPAADEAIKKLAEWVRPKLGLA</sequence>
<evidence type="ECO:0000313" key="2">
    <source>
        <dbReference type="Proteomes" id="UP000238312"/>
    </source>
</evidence>
<evidence type="ECO:0008006" key="3">
    <source>
        <dbReference type="Google" id="ProtNLM"/>
    </source>
</evidence>
<dbReference type="EMBL" id="PVNG01000053">
    <property type="protein sequence ID" value="PRX44053.1"/>
    <property type="molecule type" value="Genomic_DNA"/>
</dbReference>
<accession>A0A2T0LLY9</accession>
<dbReference type="Proteomes" id="UP000238312">
    <property type="component" value="Unassembled WGS sequence"/>
</dbReference>
<protein>
    <recommendedName>
        <fullName evidence="3">Alpha/beta hydrolase family protein</fullName>
    </recommendedName>
</protein>
<dbReference type="OrthoDB" id="128186at2"/>
<dbReference type="RefSeq" id="WP_106253367.1">
    <property type="nucleotide sequence ID" value="NZ_JBFAIL010000064.1"/>
</dbReference>
<gene>
    <name evidence="1" type="ORF">B0I32_1539</name>
</gene>
<proteinExistence type="predicted"/>
<dbReference type="Gene3D" id="3.40.50.1820">
    <property type="entry name" value="alpha/beta hydrolase"/>
    <property type="match status" value="1"/>
</dbReference>
<dbReference type="AlphaFoldDB" id="A0A2T0LLY9"/>
<dbReference type="InterPro" id="IPR029058">
    <property type="entry name" value="AB_hydrolase_fold"/>
</dbReference>
<name>A0A2T0LLY9_9ACTN</name>
<keyword evidence="2" id="KW-1185">Reference proteome</keyword>
<comment type="caution">
    <text evidence="1">The sequence shown here is derived from an EMBL/GenBank/DDBJ whole genome shotgun (WGS) entry which is preliminary data.</text>
</comment>
<evidence type="ECO:0000313" key="1">
    <source>
        <dbReference type="EMBL" id="PRX44053.1"/>
    </source>
</evidence>
<reference evidence="1 2" key="1">
    <citation type="submission" date="2018-03" db="EMBL/GenBank/DDBJ databases">
        <title>Genomic Encyclopedia of Type Strains, Phase III (KMG-III): the genomes of soil and plant-associated and newly described type strains.</title>
        <authorList>
            <person name="Whitman W."/>
        </authorList>
    </citation>
    <scope>NUCLEOTIDE SEQUENCE [LARGE SCALE GENOMIC DNA]</scope>
    <source>
        <strain evidence="1 2">CGMCC 4.7104</strain>
    </source>
</reference>
<dbReference type="SUPFAM" id="SSF53474">
    <property type="entry name" value="alpha/beta-Hydrolases"/>
    <property type="match status" value="1"/>
</dbReference>